<evidence type="ECO:0000256" key="1">
    <source>
        <dbReference type="RuleBase" id="RU000411"/>
    </source>
</evidence>
<dbReference type="Gene3D" id="3.30.497.10">
    <property type="entry name" value="Antithrombin, subunit I, domain 2"/>
    <property type="match status" value="1"/>
</dbReference>
<evidence type="ECO:0000259" key="3">
    <source>
        <dbReference type="SMART" id="SM00093"/>
    </source>
</evidence>
<dbReference type="InterPro" id="IPR042185">
    <property type="entry name" value="Serpin_sf_2"/>
</dbReference>
<dbReference type="Gene3D" id="2.30.39.10">
    <property type="entry name" value="Alpha-1-antitrypsin, domain 1"/>
    <property type="match status" value="1"/>
</dbReference>
<comment type="similarity">
    <text evidence="1">Belongs to the serpin family.</text>
</comment>
<name>A0A2V4MX45_9ACTN</name>
<feature type="signal peptide" evidence="2">
    <location>
        <begin position="1"/>
        <end position="25"/>
    </location>
</feature>
<dbReference type="OrthoDB" id="9764871at2"/>
<dbReference type="InterPro" id="IPR023795">
    <property type="entry name" value="Serpin_CS"/>
</dbReference>
<dbReference type="InterPro" id="IPR042178">
    <property type="entry name" value="Serpin_sf_1"/>
</dbReference>
<dbReference type="SMART" id="SM00093">
    <property type="entry name" value="SERPIN"/>
    <property type="match status" value="1"/>
</dbReference>
<organism evidence="4 5">
    <name type="scientific">Streptomyces tateyamensis</name>
    <dbReference type="NCBI Taxonomy" id="565073"/>
    <lineage>
        <taxon>Bacteria</taxon>
        <taxon>Bacillati</taxon>
        <taxon>Actinomycetota</taxon>
        <taxon>Actinomycetes</taxon>
        <taxon>Kitasatosporales</taxon>
        <taxon>Streptomycetaceae</taxon>
        <taxon>Streptomyces</taxon>
    </lineage>
</organism>
<dbReference type="InterPro" id="IPR023796">
    <property type="entry name" value="Serpin_dom"/>
</dbReference>
<dbReference type="InterPro" id="IPR000215">
    <property type="entry name" value="Serpin_fam"/>
</dbReference>
<keyword evidence="2" id="KW-0732">Signal</keyword>
<dbReference type="AlphaFoldDB" id="A0A2V4MX45"/>
<dbReference type="CDD" id="cd19590">
    <property type="entry name" value="serpin_thermopin-like"/>
    <property type="match status" value="1"/>
</dbReference>
<reference evidence="4 5" key="1">
    <citation type="submission" date="2018-03" db="EMBL/GenBank/DDBJ databases">
        <title>Bioinformatic expansion and discovery of thiopeptide antibiotics.</title>
        <authorList>
            <person name="Schwalen C.J."/>
            <person name="Hudson G.A."/>
            <person name="Mitchell D.A."/>
        </authorList>
    </citation>
    <scope>NUCLEOTIDE SEQUENCE [LARGE SCALE GENOMIC DNA]</scope>
    <source>
        <strain evidence="4 5">ATCC 21389</strain>
    </source>
</reference>
<evidence type="ECO:0000313" key="5">
    <source>
        <dbReference type="Proteomes" id="UP000248039"/>
    </source>
</evidence>
<feature type="chain" id="PRO_5039713409" evidence="2">
    <location>
        <begin position="26"/>
        <end position="441"/>
    </location>
</feature>
<dbReference type="EMBL" id="PYBW01000095">
    <property type="protein sequence ID" value="PYC74469.1"/>
    <property type="molecule type" value="Genomic_DNA"/>
</dbReference>
<gene>
    <name evidence="4" type="ORF">C7C46_23925</name>
</gene>
<dbReference type="PROSITE" id="PS00284">
    <property type="entry name" value="SERPIN"/>
    <property type="match status" value="1"/>
</dbReference>
<accession>A0A2V4MX45</accession>
<dbReference type="InterPro" id="IPR036186">
    <property type="entry name" value="Serpin_sf"/>
</dbReference>
<dbReference type="Proteomes" id="UP000248039">
    <property type="component" value="Unassembled WGS sequence"/>
</dbReference>
<dbReference type="RefSeq" id="WP_110671976.1">
    <property type="nucleotide sequence ID" value="NZ_PYBW01000095.1"/>
</dbReference>
<dbReference type="SUPFAM" id="SSF56574">
    <property type="entry name" value="Serpins"/>
    <property type="match status" value="1"/>
</dbReference>
<dbReference type="GO" id="GO:0004867">
    <property type="term" value="F:serine-type endopeptidase inhibitor activity"/>
    <property type="evidence" value="ECO:0007669"/>
    <property type="project" value="InterPro"/>
</dbReference>
<evidence type="ECO:0000256" key="2">
    <source>
        <dbReference type="SAM" id="SignalP"/>
    </source>
</evidence>
<dbReference type="Pfam" id="PF00079">
    <property type="entry name" value="Serpin"/>
    <property type="match status" value="1"/>
</dbReference>
<protein>
    <submittedName>
        <fullName evidence="4">Serpin family protein</fullName>
    </submittedName>
</protein>
<dbReference type="PANTHER" id="PTHR11461:SF211">
    <property type="entry name" value="GH10112P-RELATED"/>
    <property type="match status" value="1"/>
</dbReference>
<sequence>MRIRRSRRAAGAAAVALAVTAAVLAGCGRGGGAAGAGTGELKLAGAPVLTSTDQQRTATAGADQVFGLDLYRALAATHGDNNLVLSPSGLTTLLALVLPGARGSTAQELTAALHTELTPEQYAAATGELDRGARTGLDGKAALEQSDTLWAQQGLPVQQDYLAVLAGAFDAGVRTTDFAKDPEGARKAVNALVEQQTHGQVKDLFGPGAVQPSTLLALTDALYLKADWAQPFKPAQTGPREFHTLAGRTEQPPTMAQEGRLRYAAGSGGITGQPWQAVELPYASGHLAMDLLVPAQGGFDAFRRGLDQAQLQRITAGLADTEVDLTLPKFAFETDSNLNDPLVQLGMRTAFTPSADLTGIAGHDAPWRVRLTTVVQKARITVDEQGTVAAAGSGAVAGVSAAAPAATRTELHIDRPFLFLIRDTGTGLPLFLGQVTDPAAG</sequence>
<comment type="caution">
    <text evidence="4">The sequence shown here is derived from an EMBL/GenBank/DDBJ whole genome shotgun (WGS) entry which is preliminary data.</text>
</comment>
<feature type="domain" description="Serpin" evidence="3">
    <location>
        <begin position="68"/>
        <end position="438"/>
    </location>
</feature>
<dbReference type="GO" id="GO:0005615">
    <property type="term" value="C:extracellular space"/>
    <property type="evidence" value="ECO:0007669"/>
    <property type="project" value="InterPro"/>
</dbReference>
<dbReference type="PANTHER" id="PTHR11461">
    <property type="entry name" value="SERINE PROTEASE INHIBITOR, SERPIN"/>
    <property type="match status" value="1"/>
</dbReference>
<evidence type="ECO:0000313" key="4">
    <source>
        <dbReference type="EMBL" id="PYC74469.1"/>
    </source>
</evidence>
<proteinExistence type="inferred from homology"/>
<keyword evidence="5" id="KW-1185">Reference proteome</keyword>
<dbReference type="PROSITE" id="PS51257">
    <property type="entry name" value="PROKAR_LIPOPROTEIN"/>
    <property type="match status" value="1"/>
</dbReference>